<dbReference type="Proteomes" id="UP001596138">
    <property type="component" value="Unassembled WGS sequence"/>
</dbReference>
<proteinExistence type="predicted"/>
<dbReference type="InterPro" id="IPR021074">
    <property type="entry name" value="Formate_DH_dsu"/>
</dbReference>
<gene>
    <name evidence="1" type="ORF">ACFQGU_02100</name>
</gene>
<dbReference type="RefSeq" id="WP_386763695.1">
    <property type="nucleotide sequence ID" value="NZ_JBHSTI010000002.1"/>
</dbReference>
<protein>
    <submittedName>
        <fullName evidence="1">Formate dehydrogenase subunit delta</fullName>
    </submittedName>
</protein>
<dbReference type="Pfam" id="PF11390">
    <property type="entry name" value="FdsD"/>
    <property type="match status" value="1"/>
</dbReference>
<evidence type="ECO:0000313" key="1">
    <source>
        <dbReference type="EMBL" id="MFC6236655.1"/>
    </source>
</evidence>
<evidence type="ECO:0000313" key="2">
    <source>
        <dbReference type="Proteomes" id="UP001596138"/>
    </source>
</evidence>
<sequence length="82" mass="8813">MSEAGPSVNADPTQVASLLRMANQIASNAHHKPHDAAVAMVETHLRDFWAPSMRAHLTEWMDAGGEGLDPIAAEVLDRLRAG</sequence>
<organism evidence="1 2">
    <name type="scientific">Longivirga aurantiaca</name>
    <dbReference type="NCBI Taxonomy" id="1837743"/>
    <lineage>
        <taxon>Bacteria</taxon>
        <taxon>Bacillati</taxon>
        <taxon>Actinomycetota</taxon>
        <taxon>Actinomycetes</taxon>
        <taxon>Sporichthyales</taxon>
        <taxon>Sporichthyaceae</taxon>
        <taxon>Longivirga</taxon>
    </lineage>
</organism>
<dbReference type="EMBL" id="JBHSTI010000002">
    <property type="protein sequence ID" value="MFC6236655.1"/>
    <property type="molecule type" value="Genomic_DNA"/>
</dbReference>
<name>A0ABW1SX59_9ACTN</name>
<comment type="caution">
    <text evidence="1">The sequence shown here is derived from an EMBL/GenBank/DDBJ whole genome shotgun (WGS) entry which is preliminary data.</text>
</comment>
<accession>A0ABW1SX59</accession>
<keyword evidence="2" id="KW-1185">Reference proteome</keyword>
<reference evidence="2" key="1">
    <citation type="journal article" date="2019" name="Int. J. Syst. Evol. Microbiol.">
        <title>The Global Catalogue of Microorganisms (GCM) 10K type strain sequencing project: providing services to taxonomists for standard genome sequencing and annotation.</title>
        <authorList>
            <consortium name="The Broad Institute Genomics Platform"/>
            <consortium name="The Broad Institute Genome Sequencing Center for Infectious Disease"/>
            <person name="Wu L."/>
            <person name="Ma J."/>
        </authorList>
    </citation>
    <scope>NUCLEOTIDE SEQUENCE [LARGE SCALE GENOMIC DNA]</scope>
    <source>
        <strain evidence="2">CGMCC 4.7317</strain>
    </source>
</reference>